<dbReference type="InterPro" id="IPR032695">
    <property type="entry name" value="Integrin_dom_sf"/>
</dbReference>
<dbReference type="AlphaFoldDB" id="A0A8J6KVR1"/>
<feature type="domain" description="Integrin alpha second immunoglobulin-like" evidence="6">
    <location>
        <begin position="77"/>
        <end position="221"/>
    </location>
</feature>
<evidence type="ECO:0000313" key="8">
    <source>
        <dbReference type="EMBL" id="KAH0513173.1"/>
    </source>
</evidence>
<gene>
    <name evidence="8" type="ORF">LTLLF_141510</name>
</gene>
<dbReference type="GO" id="GO:0008305">
    <property type="term" value="C:integrin complex"/>
    <property type="evidence" value="ECO:0007669"/>
    <property type="project" value="TreeGrafter"/>
</dbReference>
<evidence type="ECO:0000259" key="5">
    <source>
        <dbReference type="Pfam" id="PF08441"/>
    </source>
</evidence>
<dbReference type="GO" id="GO:0007229">
    <property type="term" value="P:integrin-mediated signaling pathway"/>
    <property type="evidence" value="ECO:0007669"/>
    <property type="project" value="UniProtKB-KW"/>
</dbReference>
<comment type="caution">
    <text evidence="8">The sequence shown here is derived from an EMBL/GenBank/DDBJ whole genome shotgun (WGS) entry which is preliminary data.</text>
</comment>
<accession>A0A8J6KVR1</accession>
<keyword evidence="3" id="KW-0472">Membrane</keyword>
<dbReference type="SUPFAM" id="SSF69179">
    <property type="entry name" value="Integrin domains"/>
    <property type="match status" value="3"/>
</dbReference>
<feature type="domain" description="Integrin alpha third immunoglobulin-like" evidence="7">
    <location>
        <begin position="229"/>
        <end position="312"/>
    </location>
</feature>
<dbReference type="GO" id="GO:0033627">
    <property type="term" value="P:cell adhesion mediated by integrin"/>
    <property type="evidence" value="ECO:0007669"/>
    <property type="project" value="TreeGrafter"/>
</dbReference>
<dbReference type="InterPro" id="IPR048286">
    <property type="entry name" value="Integrin_alpha_Ig-like_3"/>
</dbReference>
<dbReference type="Proteomes" id="UP000710432">
    <property type="component" value="Unassembled WGS sequence"/>
</dbReference>
<reference evidence="8" key="1">
    <citation type="submission" date="2020-03" db="EMBL/GenBank/DDBJ databases">
        <title>Studies in the Genomics of Life Span.</title>
        <authorList>
            <person name="Glass D."/>
        </authorList>
    </citation>
    <scope>NUCLEOTIDE SEQUENCE</scope>
    <source>
        <strain evidence="8">LTLLF</strain>
        <tissue evidence="8">Muscle</tissue>
    </source>
</reference>
<dbReference type="GO" id="GO:0007160">
    <property type="term" value="P:cell-matrix adhesion"/>
    <property type="evidence" value="ECO:0007669"/>
    <property type="project" value="TreeGrafter"/>
</dbReference>
<evidence type="ECO:0000256" key="3">
    <source>
        <dbReference type="ARBA" id="ARBA00023136"/>
    </source>
</evidence>
<dbReference type="PANTHER" id="PTHR23220">
    <property type="entry name" value="INTEGRIN ALPHA"/>
    <property type="match status" value="1"/>
</dbReference>
<organism evidence="8 9">
    <name type="scientific">Microtus ochrogaster</name>
    <name type="common">Prairie vole</name>
    <dbReference type="NCBI Taxonomy" id="79684"/>
    <lineage>
        <taxon>Eukaryota</taxon>
        <taxon>Metazoa</taxon>
        <taxon>Chordata</taxon>
        <taxon>Craniata</taxon>
        <taxon>Vertebrata</taxon>
        <taxon>Euteleostomi</taxon>
        <taxon>Mammalia</taxon>
        <taxon>Eutheria</taxon>
        <taxon>Euarchontoglires</taxon>
        <taxon>Glires</taxon>
        <taxon>Rodentia</taxon>
        <taxon>Myomorpha</taxon>
        <taxon>Muroidea</taxon>
        <taxon>Cricetidae</taxon>
        <taxon>Arvicolinae</taxon>
        <taxon>Microtus</taxon>
    </lineage>
</organism>
<dbReference type="Pfam" id="PF20805">
    <property type="entry name" value="Integrin_A_Ig_2"/>
    <property type="match status" value="1"/>
</dbReference>
<evidence type="ECO:0000256" key="2">
    <source>
        <dbReference type="ARBA" id="ARBA00023037"/>
    </source>
</evidence>
<dbReference type="InterPro" id="IPR048285">
    <property type="entry name" value="Integrin_alpha_Ig-like_2"/>
</dbReference>
<dbReference type="InterPro" id="IPR013649">
    <property type="entry name" value="Integrin_alpha_Ig-like_1"/>
</dbReference>
<dbReference type="GO" id="GO:0009897">
    <property type="term" value="C:external side of plasma membrane"/>
    <property type="evidence" value="ECO:0007669"/>
    <property type="project" value="TreeGrafter"/>
</dbReference>
<evidence type="ECO:0000256" key="4">
    <source>
        <dbReference type="ARBA" id="ARBA00023180"/>
    </source>
</evidence>
<dbReference type="Gene3D" id="2.60.40.1530">
    <property type="entry name" value="ntegrin, alpha v. Chain A, domain 4"/>
    <property type="match status" value="1"/>
</dbReference>
<dbReference type="FunFam" id="2.60.40.1510:FF:000013">
    <property type="entry name" value="Integrin, alpha 9"/>
    <property type="match status" value="1"/>
</dbReference>
<dbReference type="Pfam" id="PF20806">
    <property type="entry name" value="Integrin_A_Ig_3"/>
    <property type="match status" value="1"/>
</dbReference>
<dbReference type="PANTHER" id="PTHR23220:SF69">
    <property type="entry name" value="INTEGRIN ALPHA-9"/>
    <property type="match status" value="1"/>
</dbReference>
<keyword evidence="4" id="KW-0325">Glycoprotein</keyword>
<comment type="subcellular location">
    <subcellularLocation>
        <location evidence="1">Membrane</location>
        <topology evidence="1">Single-pass type I membrane protein</topology>
    </subcellularLocation>
</comment>
<sequence length="338" mass="37441">MLPRHPQMLTIHAPPCLRLQRRVQDVISPIVFEAAYSLAAQETGEEERELPDLTPVLRWKKGQKIAQKNQTVFERNCRSEDCAADLQLRGKLLLSSVDEKTPYLALGAVKNISLNISISNLGDDAYDANVSFNVSRELFFINMWQKEEMGISCELLESDFLKCSVGFPFMRSKSKYEFSVIFDTSHLSGEEAFLSFIVTAQSGNMERSEALHDNTLTLAVPLVHEVDTSITGVVSPTSFVYGESVDASTFVQLDDQECHFQPLNITLQVYNTGPSTLPGASVSISFPSRLSPGGAEMFQVQEMMSKPWSLICLLSCVPCAMSLSVSPADLAEDNPRLL</sequence>
<evidence type="ECO:0000259" key="7">
    <source>
        <dbReference type="Pfam" id="PF20806"/>
    </source>
</evidence>
<name>A0A8J6KVR1_MICOH</name>
<dbReference type="GO" id="GO:0098609">
    <property type="term" value="P:cell-cell adhesion"/>
    <property type="evidence" value="ECO:0007669"/>
    <property type="project" value="TreeGrafter"/>
</dbReference>
<protein>
    <submittedName>
        <fullName evidence="8">Integrin alpha-9</fullName>
    </submittedName>
</protein>
<keyword evidence="2 8" id="KW-0401">Integrin</keyword>
<dbReference type="EMBL" id="JAATJU010021612">
    <property type="protein sequence ID" value="KAH0513173.1"/>
    <property type="molecule type" value="Genomic_DNA"/>
</dbReference>
<evidence type="ECO:0000313" key="9">
    <source>
        <dbReference type="Proteomes" id="UP000710432"/>
    </source>
</evidence>
<evidence type="ECO:0000256" key="1">
    <source>
        <dbReference type="ARBA" id="ARBA00004479"/>
    </source>
</evidence>
<dbReference type="Pfam" id="PF08441">
    <property type="entry name" value="Integrin_A_Ig_1"/>
    <property type="match status" value="1"/>
</dbReference>
<proteinExistence type="predicted"/>
<dbReference type="Gene3D" id="2.60.40.1460">
    <property type="entry name" value="Integrin domains. Chain A, domain 2"/>
    <property type="match status" value="1"/>
</dbReference>
<dbReference type="GO" id="GO:0005178">
    <property type="term" value="F:integrin binding"/>
    <property type="evidence" value="ECO:0007669"/>
    <property type="project" value="TreeGrafter"/>
</dbReference>
<evidence type="ECO:0000259" key="6">
    <source>
        <dbReference type="Pfam" id="PF20805"/>
    </source>
</evidence>
<dbReference type="Gene3D" id="2.60.40.1510">
    <property type="entry name" value="ntegrin, alpha v. Chain A, domain 3"/>
    <property type="match status" value="1"/>
</dbReference>
<feature type="domain" description="Integrin alpha first immunoglubulin-like" evidence="5">
    <location>
        <begin position="18"/>
        <end position="75"/>
    </location>
</feature>